<keyword evidence="2" id="KW-1185">Reference proteome</keyword>
<name>A0A177ARV4_9BILA</name>
<evidence type="ECO:0000313" key="2">
    <source>
        <dbReference type="Proteomes" id="UP000078046"/>
    </source>
</evidence>
<protein>
    <submittedName>
        <fullName evidence="1">Uncharacterized protein</fullName>
    </submittedName>
</protein>
<proteinExistence type="predicted"/>
<dbReference type="AlphaFoldDB" id="A0A177ARV4"/>
<sequence length="224" mass="26765">MVTPYTSKCVITYVPIKNGQFFKNVCPKSTYIFKKDLKNLEKKWSKDTVSDNLSGRKIYYICKFKNCNAKMYFHFLAHNKDIDIFLFGNHIHTKTHKIQLSKDIVVFDKMVELFFIKWNDKTFKINVFFDYFKSQWIVKKFSWFEGFDVSVPSTTNNVLESTNLQIKNFGTFRERLLIGRFLKKTLMDILARYSYERCPTNINKKDISLTPTIRRDTWIKAIEF</sequence>
<dbReference type="EMBL" id="LWCA01001652">
    <property type="protein sequence ID" value="OAF64728.1"/>
    <property type="molecule type" value="Genomic_DNA"/>
</dbReference>
<accession>A0A177ARV4</accession>
<evidence type="ECO:0000313" key="1">
    <source>
        <dbReference type="EMBL" id="OAF64728.1"/>
    </source>
</evidence>
<dbReference type="OrthoDB" id="119028at2759"/>
<feature type="non-terminal residue" evidence="1">
    <location>
        <position position="224"/>
    </location>
</feature>
<gene>
    <name evidence="1" type="ORF">A3Q56_07570</name>
</gene>
<organism evidence="1 2">
    <name type="scientific">Intoshia linei</name>
    <dbReference type="NCBI Taxonomy" id="1819745"/>
    <lineage>
        <taxon>Eukaryota</taxon>
        <taxon>Metazoa</taxon>
        <taxon>Spiralia</taxon>
        <taxon>Lophotrochozoa</taxon>
        <taxon>Mesozoa</taxon>
        <taxon>Orthonectida</taxon>
        <taxon>Rhopaluridae</taxon>
        <taxon>Intoshia</taxon>
    </lineage>
</organism>
<dbReference type="Proteomes" id="UP000078046">
    <property type="component" value="Unassembled WGS sequence"/>
</dbReference>
<comment type="caution">
    <text evidence="1">The sequence shown here is derived from an EMBL/GenBank/DDBJ whole genome shotgun (WGS) entry which is preliminary data.</text>
</comment>
<reference evidence="1 2" key="1">
    <citation type="submission" date="2016-04" db="EMBL/GenBank/DDBJ databases">
        <title>The genome of Intoshia linei affirms orthonectids as highly simplified spiralians.</title>
        <authorList>
            <person name="Mikhailov K.V."/>
            <person name="Slusarev G.S."/>
            <person name="Nikitin M.A."/>
            <person name="Logacheva M.D."/>
            <person name="Penin A."/>
            <person name="Aleoshin V."/>
            <person name="Panchin Y.V."/>
        </authorList>
    </citation>
    <scope>NUCLEOTIDE SEQUENCE [LARGE SCALE GENOMIC DNA]</scope>
    <source>
        <strain evidence="1">Intl2013</strain>
        <tissue evidence="1">Whole animal</tissue>
    </source>
</reference>